<feature type="compositionally biased region" description="Acidic residues" evidence="1">
    <location>
        <begin position="583"/>
        <end position="594"/>
    </location>
</feature>
<dbReference type="PROSITE" id="PS50011">
    <property type="entry name" value="PROTEIN_KINASE_DOM"/>
    <property type="match status" value="1"/>
</dbReference>
<accession>A0A8S1HQ04</accession>
<feature type="compositionally biased region" description="Acidic residues" evidence="1">
    <location>
        <begin position="551"/>
        <end position="561"/>
    </location>
</feature>
<feature type="compositionally biased region" description="Pro residues" evidence="1">
    <location>
        <begin position="1092"/>
        <end position="1103"/>
    </location>
</feature>
<evidence type="ECO:0000256" key="1">
    <source>
        <dbReference type="SAM" id="MobiDB-lite"/>
    </source>
</evidence>
<feature type="compositionally biased region" description="Basic and acidic residues" evidence="1">
    <location>
        <begin position="843"/>
        <end position="862"/>
    </location>
</feature>
<dbReference type="GO" id="GO:0004672">
    <property type="term" value="F:protein kinase activity"/>
    <property type="evidence" value="ECO:0007669"/>
    <property type="project" value="InterPro"/>
</dbReference>
<evidence type="ECO:0000313" key="4">
    <source>
        <dbReference type="Proteomes" id="UP000835052"/>
    </source>
</evidence>
<dbReference type="SMART" id="SM00220">
    <property type="entry name" value="S_TKc"/>
    <property type="match status" value="1"/>
</dbReference>
<organism evidence="3 4">
    <name type="scientific">Caenorhabditis auriculariae</name>
    <dbReference type="NCBI Taxonomy" id="2777116"/>
    <lineage>
        <taxon>Eukaryota</taxon>
        <taxon>Metazoa</taxon>
        <taxon>Ecdysozoa</taxon>
        <taxon>Nematoda</taxon>
        <taxon>Chromadorea</taxon>
        <taxon>Rhabditida</taxon>
        <taxon>Rhabditina</taxon>
        <taxon>Rhabditomorpha</taxon>
        <taxon>Rhabditoidea</taxon>
        <taxon>Rhabditidae</taxon>
        <taxon>Peloderinae</taxon>
        <taxon>Caenorhabditis</taxon>
    </lineage>
</organism>
<sequence length="1103" mass="120080">MSAKNLKKLEKPMIDAKTELVDVKNQKFLVGTQFVKRSSGTINYCTQVDSGKEFVVKFESSENGPLFSEVNVYQRILRPEHLDKYKADKDLTWLALPQVITNGVFQYKKETERKRFLIIPKYLISLDKIVEAGRIASKDVLDATKSIINALEYLHGQGYTHSNIKPSNIMLTVFKDYSTIVLIDYSLSRKTKPNEDKPSPSRVLSGVFDSTDCHNGYFPSFRGDLEMPIKKSRKKIREAKEKLLQSPDSIDEVLDDPQCAHLVKTLLEASTQISYKVRPNYPELKEALFGEDPVNFDLDGLEKKEGTKKGARQPKIAVSDAEDDGHPALKVRGAKKAAENFTDQFDDDEPSSKKKAAPKRAARKIAVEAQEDSEGSDGTPAKKAKGTKKVEKEPKKKAPAKGSKKIGADPNLEAEDVAKVATPARDEDEPKKKGRAAKKAAPESSAQTDEPMETEPPAKKKAAAKGPKKAISEPSEIASVVTPSKDEEAAGEPKKGRKAKKDDSEPPKKKAPVRGTKKIIADQGSGDEAEEEPKPKKAAAKGPRKPAPAPEPEEAPEDIAPEEQSKKKPAARGAKKATPPALEPEEAPEDVAPEEEPKKKPAAKGAKKAAAPAPEPEEAPEDVAPEEAPEDVAPEEEPKKKPAARGVKKAAAPALEPEVDAPLAGEDPKPRKTAPKGPKKAAPEPEPEEEPRQKKTGARNAKKTSPESDYASENGDSEAEEVPIKKTTTARIARKTPPESDDASQDDSEVEEEQKPKKPAVRGAKKQVEAANLVEEPPKNKKGTKKNEAQQEEPEAAKPAKKPRGVKKEAPEVEETAPKRKNAKASEEVAEAPKTVRGRKVPVKSDKEKENEPVEERQEAPKKTRAPKKKGQPMVEEADEQMLEAPRRAASETTTNRTFTIGPASDDFPDFAGSPATFLFTSTSKRATPSTNPENSTFIISQADATFTVSSNRNSPFEDQENEPIGGNVKNSGRVRAGKKDAPENPIKKPAVRAGAVRKRVLGADPVETGPENAVFQPKTMNGAVQRTVAAAKKIGNKYRRLSQGRTTADGLAEAVPGLKLKKGRRSAILRVVPRRANSRLDHEDEDSQGNPPSPPNQPFFSH</sequence>
<keyword evidence="4" id="KW-1185">Reference proteome</keyword>
<feature type="compositionally biased region" description="Basic and acidic residues" evidence="1">
    <location>
        <begin position="484"/>
        <end position="508"/>
    </location>
</feature>
<evidence type="ECO:0000313" key="3">
    <source>
        <dbReference type="EMBL" id="CAD6195200.1"/>
    </source>
</evidence>
<feature type="compositionally biased region" description="Acidic residues" evidence="1">
    <location>
        <begin position="739"/>
        <end position="752"/>
    </location>
</feature>
<dbReference type="EMBL" id="CAJGYM010000052">
    <property type="protein sequence ID" value="CAD6195200.1"/>
    <property type="molecule type" value="Genomic_DNA"/>
</dbReference>
<feature type="compositionally biased region" description="Acidic residues" evidence="1">
    <location>
        <begin position="615"/>
        <end position="635"/>
    </location>
</feature>
<dbReference type="GO" id="GO:0005524">
    <property type="term" value="F:ATP binding"/>
    <property type="evidence" value="ECO:0007669"/>
    <property type="project" value="InterPro"/>
</dbReference>
<feature type="region of interest" description="Disordered" evidence="1">
    <location>
        <begin position="300"/>
        <end position="910"/>
    </location>
</feature>
<dbReference type="AlphaFoldDB" id="A0A8S1HQ04"/>
<dbReference type="InterPro" id="IPR050235">
    <property type="entry name" value="CK1_Ser-Thr_kinase"/>
</dbReference>
<comment type="caution">
    <text evidence="3">The sequence shown here is derived from an EMBL/GenBank/DDBJ whole genome shotgun (WGS) entry which is preliminary data.</text>
</comment>
<feature type="domain" description="Protein kinase" evidence="2">
    <location>
        <begin position="28"/>
        <end position="289"/>
    </location>
</feature>
<dbReference type="PANTHER" id="PTHR11909">
    <property type="entry name" value="CASEIN KINASE-RELATED"/>
    <property type="match status" value="1"/>
</dbReference>
<gene>
    <name evidence="3" type="ORF">CAUJ_LOCUS11119</name>
</gene>
<protein>
    <recommendedName>
        <fullName evidence="2">Protein kinase domain-containing protein</fullName>
    </recommendedName>
</protein>
<name>A0A8S1HQ04_9PELO</name>
<dbReference type="InterPro" id="IPR000719">
    <property type="entry name" value="Prot_kinase_dom"/>
</dbReference>
<feature type="region of interest" description="Disordered" evidence="1">
    <location>
        <begin position="1070"/>
        <end position="1103"/>
    </location>
</feature>
<dbReference type="Proteomes" id="UP000835052">
    <property type="component" value="Unassembled WGS sequence"/>
</dbReference>
<reference evidence="3" key="1">
    <citation type="submission" date="2020-10" db="EMBL/GenBank/DDBJ databases">
        <authorList>
            <person name="Kikuchi T."/>
        </authorList>
    </citation>
    <scope>NUCLEOTIDE SEQUENCE</scope>
    <source>
        <strain evidence="3">NKZ352</strain>
    </source>
</reference>
<feature type="compositionally biased region" description="Basic residues" evidence="1">
    <location>
        <begin position="459"/>
        <end position="468"/>
    </location>
</feature>
<dbReference type="InterPro" id="IPR011009">
    <property type="entry name" value="Kinase-like_dom_sf"/>
</dbReference>
<proteinExistence type="predicted"/>
<dbReference type="SUPFAM" id="SSF56112">
    <property type="entry name" value="Protein kinase-like (PK-like)"/>
    <property type="match status" value="1"/>
</dbReference>
<evidence type="ECO:0000259" key="2">
    <source>
        <dbReference type="PROSITE" id="PS50011"/>
    </source>
</evidence>
<feature type="region of interest" description="Disordered" evidence="1">
    <location>
        <begin position="950"/>
        <end position="994"/>
    </location>
</feature>
<dbReference type="Pfam" id="PF00069">
    <property type="entry name" value="Pkinase"/>
    <property type="match status" value="1"/>
</dbReference>
<dbReference type="OrthoDB" id="2687620at2759"/>
<feature type="compositionally biased region" description="Basic and acidic residues" evidence="1">
    <location>
        <begin position="978"/>
        <end position="987"/>
    </location>
</feature>
<feature type="compositionally biased region" description="Basic residues" evidence="1">
    <location>
        <begin position="353"/>
        <end position="363"/>
    </location>
</feature>
<dbReference type="Gene3D" id="1.10.510.10">
    <property type="entry name" value="Transferase(Phosphotransferase) domain 1"/>
    <property type="match status" value="1"/>
</dbReference>